<feature type="domain" description="CCHC-type" evidence="2">
    <location>
        <begin position="198"/>
        <end position="211"/>
    </location>
</feature>
<dbReference type="AlphaFoldDB" id="A0AAV1AWU6"/>
<dbReference type="SUPFAM" id="SSF57756">
    <property type="entry name" value="Retrovirus zinc finger-like domains"/>
    <property type="match status" value="1"/>
</dbReference>
<dbReference type="Proteomes" id="UP001157006">
    <property type="component" value="Chromosome 5"/>
</dbReference>
<dbReference type="GO" id="GO:0008270">
    <property type="term" value="F:zinc ion binding"/>
    <property type="evidence" value="ECO:0007669"/>
    <property type="project" value="UniProtKB-KW"/>
</dbReference>
<dbReference type="PANTHER" id="PTHR34482">
    <property type="entry name" value="DNA DAMAGE-INDUCIBLE PROTEIN 1-LIKE"/>
    <property type="match status" value="1"/>
</dbReference>
<dbReference type="GO" id="GO:0003676">
    <property type="term" value="F:nucleic acid binding"/>
    <property type="evidence" value="ECO:0007669"/>
    <property type="project" value="InterPro"/>
</dbReference>
<sequence length="225" mass="26481">MKEVERIFRVMDCTHVQKIRYGTHKLTAEADDWWVKTRQRLELADEEVTWEVFRREFLRKYFPEYVRGKKEIEFLELKQGNMFITDYRAKFIELAKFYPHYDGPTGEFSKCMKFENGLRPEIKKVVGYHKIRVFADLIDSCRIFEEDSNAHYKIISDKRNKGQQSRGKPYDVPVGKGKQKVVQGRRYSGGDAPSSIVCFKCGKPGHKSNVCGGDVNNREDERRCF</sequence>
<accession>A0AAV1AWU6</accession>
<organism evidence="3 4">
    <name type="scientific">Vicia faba</name>
    <name type="common">Broad bean</name>
    <name type="synonym">Faba vulgaris</name>
    <dbReference type="NCBI Taxonomy" id="3906"/>
    <lineage>
        <taxon>Eukaryota</taxon>
        <taxon>Viridiplantae</taxon>
        <taxon>Streptophyta</taxon>
        <taxon>Embryophyta</taxon>
        <taxon>Tracheophyta</taxon>
        <taxon>Spermatophyta</taxon>
        <taxon>Magnoliopsida</taxon>
        <taxon>eudicotyledons</taxon>
        <taxon>Gunneridae</taxon>
        <taxon>Pentapetalae</taxon>
        <taxon>rosids</taxon>
        <taxon>fabids</taxon>
        <taxon>Fabales</taxon>
        <taxon>Fabaceae</taxon>
        <taxon>Papilionoideae</taxon>
        <taxon>50 kb inversion clade</taxon>
        <taxon>NPAAA clade</taxon>
        <taxon>Hologalegina</taxon>
        <taxon>IRL clade</taxon>
        <taxon>Fabeae</taxon>
        <taxon>Vicia</taxon>
    </lineage>
</organism>
<dbReference type="EMBL" id="OX451740">
    <property type="protein sequence ID" value="CAI8613500.1"/>
    <property type="molecule type" value="Genomic_DNA"/>
</dbReference>
<proteinExistence type="predicted"/>
<keyword evidence="1" id="KW-0862">Zinc</keyword>
<dbReference type="PROSITE" id="PS50158">
    <property type="entry name" value="ZF_CCHC"/>
    <property type="match status" value="1"/>
</dbReference>
<keyword evidence="1" id="KW-0479">Metal-binding</keyword>
<dbReference type="InterPro" id="IPR036875">
    <property type="entry name" value="Znf_CCHC_sf"/>
</dbReference>
<dbReference type="Pfam" id="PF03732">
    <property type="entry name" value="Retrotrans_gag"/>
    <property type="match status" value="1"/>
</dbReference>
<dbReference type="PANTHER" id="PTHR34482:SF36">
    <property type="entry name" value="RETROTRANSPOSON GAG DOMAIN-CONTAINING PROTEIN"/>
    <property type="match status" value="1"/>
</dbReference>
<evidence type="ECO:0000313" key="3">
    <source>
        <dbReference type="EMBL" id="CAI8613500.1"/>
    </source>
</evidence>
<dbReference type="InterPro" id="IPR001878">
    <property type="entry name" value="Znf_CCHC"/>
</dbReference>
<evidence type="ECO:0000256" key="1">
    <source>
        <dbReference type="PROSITE-ProRule" id="PRU00047"/>
    </source>
</evidence>
<evidence type="ECO:0000313" key="4">
    <source>
        <dbReference type="Proteomes" id="UP001157006"/>
    </source>
</evidence>
<gene>
    <name evidence="3" type="ORF">VFH_V083400</name>
</gene>
<name>A0AAV1AWU6_VICFA</name>
<keyword evidence="1" id="KW-0863">Zinc-finger</keyword>
<reference evidence="3 4" key="1">
    <citation type="submission" date="2023-01" db="EMBL/GenBank/DDBJ databases">
        <authorList>
            <person name="Kreplak J."/>
        </authorList>
    </citation>
    <scope>NUCLEOTIDE SEQUENCE [LARGE SCALE GENOMIC DNA]</scope>
</reference>
<dbReference type="InterPro" id="IPR005162">
    <property type="entry name" value="Retrotrans_gag_dom"/>
</dbReference>
<protein>
    <recommendedName>
        <fullName evidence="2">CCHC-type domain-containing protein</fullName>
    </recommendedName>
</protein>
<evidence type="ECO:0000259" key="2">
    <source>
        <dbReference type="PROSITE" id="PS50158"/>
    </source>
</evidence>
<keyword evidence="4" id="KW-1185">Reference proteome</keyword>